<dbReference type="AlphaFoldDB" id="A0AAE0L0X4"/>
<evidence type="ECO:0000313" key="2">
    <source>
        <dbReference type="EMBL" id="KAK3267665.1"/>
    </source>
</evidence>
<comment type="caution">
    <text evidence="2">The sequence shown here is derived from an EMBL/GenBank/DDBJ whole genome shotgun (WGS) entry which is preliminary data.</text>
</comment>
<feature type="compositionally biased region" description="Acidic residues" evidence="1">
    <location>
        <begin position="165"/>
        <end position="176"/>
    </location>
</feature>
<feature type="region of interest" description="Disordered" evidence="1">
    <location>
        <begin position="165"/>
        <end position="189"/>
    </location>
</feature>
<reference evidence="2 3" key="1">
    <citation type="journal article" date="2015" name="Genome Biol. Evol.">
        <title>Comparative Genomics of a Bacterivorous Green Alga Reveals Evolutionary Causalities and Consequences of Phago-Mixotrophic Mode of Nutrition.</title>
        <authorList>
            <person name="Burns J.A."/>
            <person name="Paasch A."/>
            <person name="Narechania A."/>
            <person name="Kim E."/>
        </authorList>
    </citation>
    <scope>NUCLEOTIDE SEQUENCE [LARGE SCALE GENOMIC DNA]</scope>
    <source>
        <strain evidence="2 3">PLY_AMNH</strain>
    </source>
</reference>
<dbReference type="Proteomes" id="UP001190700">
    <property type="component" value="Unassembled WGS sequence"/>
</dbReference>
<dbReference type="EMBL" id="LGRX02012267">
    <property type="protein sequence ID" value="KAK3267665.1"/>
    <property type="molecule type" value="Genomic_DNA"/>
</dbReference>
<evidence type="ECO:0000313" key="3">
    <source>
        <dbReference type="Proteomes" id="UP001190700"/>
    </source>
</evidence>
<accession>A0AAE0L0X4</accession>
<gene>
    <name evidence="2" type="ORF">CYMTET_23793</name>
</gene>
<name>A0AAE0L0X4_9CHLO</name>
<sequence length="189" mass="21643">MSTDPTPAYHDPTYQPCEQCEGSHEDWVSTKELAAKIGRALAADFIDPHLRGQYELFFENLLEKINEEHDSSLSFGDITTNDTAYEYLTWVATKAFSYGIWASGTIGFKYADDRQAEEYLSTFEDQGVGTKQYVALMEILAKERYFIKFHESFDWTPVVEEIVEEQGEERDEDEEVAAPAPPQLLYHST</sequence>
<keyword evidence="3" id="KW-1185">Reference proteome</keyword>
<evidence type="ECO:0000256" key="1">
    <source>
        <dbReference type="SAM" id="MobiDB-lite"/>
    </source>
</evidence>
<proteinExistence type="predicted"/>
<organism evidence="2 3">
    <name type="scientific">Cymbomonas tetramitiformis</name>
    <dbReference type="NCBI Taxonomy" id="36881"/>
    <lineage>
        <taxon>Eukaryota</taxon>
        <taxon>Viridiplantae</taxon>
        <taxon>Chlorophyta</taxon>
        <taxon>Pyramimonadophyceae</taxon>
        <taxon>Pyramimonadales</taxon>
        <taxon>Pyramimonadaceae</taxon>
        <taxon>Cymbomonas</taxon>
    </lineage>
</organism>
<protein>
    <submittedName>
        <fullName evidence="2">Uncharacterized protein</fullName>
    </submittedName>
</protein>